<dbReference type="EMBL" id="NWVC01000002">
    <property type="protein sequence ID" value="PCG14998.1"/>
    <property type="molecule type" value="Genomic_DNA"/>
</dbReference>
<dbReference type="PANTHER" id="PTHR43547:SF2">
    <property type="entry name" value="HYBRID SIGNAL TRANSDUCTION HISTIDINE KINASE C"/>
    <property type="match status" value="1"/>
</dbReference>
<sequence>MKHARAAVRRPSARAFIVVAVAIPLVFGVLTLGLWHEFQRSESLRRAAAESFDRRIAAVALLSELKDAETAQRGFILTGDATFLEPYEPSRREIITYLHRMDVPEQRGADPWLHTIHILVERKFEELDRTIALVRAGREDQARAIIREGAGKRVMDRLRNVVAEMVRDDRAAADAALRRFLGQRQWLARTILGSVAALTLLALAVLALIWRARVQRHAALLRAVDAAERNATIFDATIDALLILNPSGTVEMMNPAATRMLGYEPGELERRDIATVIDIAPGSGSFHKRLGLIDGTLRRPFLTDRTARHRDGRGIAVDVALGVMDLPRGQHVIVSLRDVSERKRLEQVKDDLISTVSHELRTPLTSVIGSLGLLRAGTTGVLPPQAQRLVDIAENNSRRLIRLINDMLDIDRIETERLRLTSERIDLREVMQRACIGSEGLARARQIRLSCADVPTPVPVIGDADRLLQVVTNLLSNATRVSPEGAAVDIAVALTTDGAGAARAILTVEDRGPGIAPAFRERIFGRFERADARDTATGAGLGLAISREIVRRHGGEIRFEDRDGGGTRFVVELPAAPADDVPADQDAPRILLCEADDAAAAALAQVIAAEDCAHDRAATLGDALAAIRRRRYDAALVSLALPGGGGIELVRQARADATLAAPSAILVAPSAILVAPEARGDEPLPASLDVVDWIDRPGANRRLTVALRTAIARAARPVPVILCLDDDADMLQVMADTLEPEVRICRAATIEQARAILASDPPDVAVLDLHLQGASGLDLLPYLVDARGIAIPVIVHSAQDITDDAAALVDAVLVKSGESLTDLKATIRRLVRARAAARGGGMERGAGEQVG</sequence>
<dbReference type="SMART" id="SM00388">
    <property type="entry name" value="HisKA"/>
    <property type="match status" value="1"/>
</dbReference>
<dbReference type="InterPro" id="IPR004358">
    <property type="entry name" value="Sig_transdc_His_kin-like_C"/>
</dbReference>
<dbReference type="PROSITE" id="PS50109">
    <property type="entry name" value="HIS_KIN"/>
    <property type="match status" value="1"/>
</dbReference>
<dbReference type="SUPFAM" id="SSF52172">
    <property type="entry name" value="CheY-like"/>
    <property type="match status" value="2"/>
</dbReference>
<dbReference type="Pfam" id="PF05227">
    <property type="entry name" value="CHASE3"/>
    <property type="match status" value="1"/>
</dbReference>
<dbReference type="RefSeq" id="WP_096640588.1">
    <property type="nucleotide sequence ID" value="NZ_JBHIWA010000026.1"/>
</dbReference>
<dbReference type="Proteomes" id="UP000218323">
    <property type="component" value="Unassembled WGS sequence"/>
</dbReference>
<keyword evidence="6" id="KW-0902">Two-component regulatory system</keyword>
<dbReference type="InterPro" id="IPR007891">
    <property type="entry name" value="CHASE3"/>
</dbReference>
<dbReference type="PANTHER" id="PTHR43547">
    <property type="entry name" value="TWO-COMPONENT HISTIDINE KINASE"/>
    <property type="match status" value="1"/>
</dbReference>
<dbReference type="Gene3D" id="1.10.287.130">
    <property type="match status" value="1"/>
</dbReference>
<evidence type="ECO:0000256" key="1">
    <source>
        <dbReference type="ARBA" id="ARBA00000085"/>
    </source>
</evidence>
<evidence type="ECO:0000256" key="2">
    <source>
        <dbReference type="ARBA" id="ARBA00012438"/>
    </source>
</evidence>
<dbReference type="CDD" id="cd00130">
    <property type="entry name" value="PAS"/>
    <property type="match status" value="1"/>
</dbReference>
<dbReference type="InterPro" id="IPR035965">
    <property type="entry name" value="PAS-like_dom_sf"/>
</dbReference>
<keyword evidence="8" id="KW-0472">Membrane</keyword>
<dbReference type="Pfam" id="PF02518">
    <property type="entry name" value="HATPase_c"/>
    <property type="match status" value="1"/>
</dbReference>
<dbReference type="EC" id="2.7.13.3" evidence="2"/>
<feature type="transmembrane region" description="Helical" evidence="8">
    <location>
        <begin position="186"/>
        <end position="210"/>
    </location>
</feature>
<keyword evidence="4" id="KW-0808">Transferase</keyword>
<protein>
    <recommendedName>
        <fullName evidence="2">histidine kinase</fullName>
        <ecNumber evidence="2">2.7.13.3</ecNumber>
    </recommendedName>
</protein>
<evidence type="ECO:0000256" key="5">
    <source>
        <dbReference type="ARBA" id="ARBA00022777"/>
    </source>
</evidence>
<comment type="catalytic activity">
    <reaction evidence="1">
        <text>ATP + protein L-histidine = ADP + protein N-phospho-L-histidine.</text>
        <dbReference type="EC" id="2.7.13.3"/>
    </reaction>
</comment>
<gene>
    <name evidence="12" type="ORF">COA07_05390</name>
</gene>
<evidence type="ECO:0000259" key="11">
    <source>
        <dbReference type="PROSITE" id="PS50112"/>
    </source>
</evidence>
<evidence type="ECO:0000313" key="13">
    <source>
        <dbReference type="Proteomes" id="UP000218323"/>
    </source>
</evidence>
<dbReference type="PROSITE" id="PS50112">
    <property type="entry name" value="PAS"/>
    <property type="match status" value="1"/>
</dbReference>
<dbReference type="Gene3D" id="3.40.50.2300">
    <property type="match status" value="2"/>
</dbReference>
<dbReference type="SMART" id="SM00448">
    <property type="entry name" value="REC"/>
    <property type="match status" value="2"/>
</dbReference>
<dbReference type="SUPFAM" id="SSF47384">
    <property type="entry name" value="Homodimeric domain of signal transducing histidine kinase"/>
    <property type="match status" value="1"/>
</dbReference>
<dbReference type="PRINTS" id="PR00344">
    <property type="entry name" value="BCTRLSENSOR"/>
</dbReference>
<dbReference type="InterPro" id="IPR036097">
    <property type="entry name" value="HisK_dim/P_sf"/>
</dbReference>
<dbReference type="SUPFAM" id="SSF55874">
    <property type="entry name" value="ATPase domain of HSP90 chaperone/DNA topoisomerase II/histidine kinase"/>
    <property type="match status" value="1"/>
</dbReference>
<feature type="domain" description="Response regulatory" evidence="10">
    <location>
        <begin position="720"/>
        <end position="830"/>
    </location>
</feature>
<proteinExistence type="predicted"/>
<keyword evidence="5 12" id="KW-0418">Kinase</keyword>
<feature type="modified residue" description="4-aspartylphosphate" evidence="7">
    <location>
        <position position="768"/>
    </location>
</feature>
<dbReference type="Gene3D" id="3.30.450.20">
    <property type="entry name" value="PAS domain"/>
    <property type="match status" value="1"/>
</dbReference>
<feature type="transmembrane region" description="Helical" evidence="8">
    <location>
        <begin position="15"/>
        <end position="35"/>
    </location>
</feature>
<evidence type="ECO:0000256" key="8">
    <source>
        <dbReference type="SAM" id="Phobius"/>
    </source>
</evidence>
<dbReference type="AlphaFoldDB" id="A0A2A4IA19"/>
<evidence type="ECO:0000256" key="4">
    <source>
        <dbReference type="ARBA" id="ARBA00022679"/>
    </source>
</evidence>
<dbReference type="NCBIfam" id="TIGR00229">
    <property type="entry name" value="sensory_box"/>
    <property type="match status" value="1"/>
</dbReference>
<dbReference type="InterPro" id="IPR000014">
    <property type="entry name" value="PAS"/>
</dbReference>
<keyword evidence="3 7" id="KW-0597">Phosphoprotein</keyword>
<feature type="domain" description="Response regulatory" evidence="10">
    <location>
        <begin position="589"/>
        <end position="711"/>
    </location>
</feature>
<dbReference type="CDD" id="cd00082">
    <property type="entry name" value="HisKA"/>
    <property type="match status" value="1"/>
</dbReference>
<keyword evidence="8" id="KW-1133">Transmembrane helix</keyword>
<evidence type="ECO:0000313" key="12">
    <source>
        <dbReference type="EMBL" id="PCG14998.1"/>
    </source>
</evidence>
<dbReference type="FunFam" id="1.10.287.130:FF:000001">
    <property type="entry name" value="Two-component sensor histidine kinase"/>
    <property type="match status" value="1"/>
</dbReference>
<accession>A0A2A4IA19</accession>
<dbReference type="InterPro" id="IPR011006">
    <property type="entry name" value="CheY-like_superfamily"/>
</dbReference>
<evidence type="ECO:0000256" key="7">
    <source>
        <dbReference type="PROSITE-ProRule" id="PRU00169"/>
    </source>
</evidence>
<dbReference type="Pfam" id="PF00512">
    <property type="entry name" value="HisKA"/>
    <property type="match status" value="1"/>
</dbReference>
<dbReference type="InterPro" id="IPR003661">
    <property type="entry name" value="HisK_dim/P_dom"/>
</dbReference>
<name>A0A2A4IA19_9SPHN</name>
<dbReference type="InterPro" id="IPR003594">
    <property type="entry name" value="HATPase_dom"/>
</dbReference>
<dbReference type="InterPro" id="IPR036890">
    <property type="entry name" value="HATPase_C_sf"/>
</dbReference>
<dbReference type="InterPro" id="IPR005467">
    <property type="entry name" value="His_kinase_dom"/>
</dbReference>
<comment type="caution">
    <text evidence="12">The sequence shown here is derived from an EMBL/GenBank/DDBJ whole genome shotgun (WGS) entry which is preliminary data.</text>
</comment>
<organism evidence="12 13">
    <name type="scientific">Sphingomonas adhaesiva</name>
    <dbReference type="NCBI Taxonomy" id="28212"/>
    <lineage>
        <taxon>Bacteria</taxon>
        <taxon>Pseudomonadati</taxon>
        <taxon>Pseudomonadota</taxon>
        <taxon>Alphaproteobacteria</taxon>
        <taxon>Sphingomonadales</taxon>
        <taxon>Sphingomonadaceae</taxon>
        <taxon>Sphingomonas</taxon>
    </lineage>
</organism>
<reference evidence="12 13" key="1">
    <citation type="submission" date="2017-09" db="EMBL/GenBank/DDBJ databases">
        <title>Sphingomonas adhaesiva DSM 7418, whole genome shotgun sequence.</title>
        <authorList>
            <person name="Feng G."/>
            <person name="Zhu H."/>
        </authorList>
    </citation>
    <scope>NUCLEOTIDE SEQUENCE [LARGE SCALE GENOMIC DNA]</scope>
    <source>
        <strain evidence="12 13">DSM 7418</strain>
    </source>
</reference>
<evidence type="ECO:0000256" key="6">
    <source>
        <dbReference type="ARBA" id="ARBA00023012"/>
    </source>
</evidence>
<keyword evidence="8" id="KW-0812">Transmembrane</keyword>
<dbReference type="GO" id="GO:0000155">
    <property type="term" value="F:phosphorelay sensor kinase activity"/>
    <property type="evidence" value="ECO:0007669"/>
    <property type="project" value="InterPro"/>
</dbReference>
<dbReference type="Gene3D" id="3.30.565.10">
    <property type="entry name" value="Histidine kinase-like ATPase, C-terminal domain"/>
    <property type="match status" value="1"/>
</dbReference>
<dbReference type="SMART" id="SM00387">
    <property type="entry name" value="HATPase_c"/>
    <property type="match status" value="1"/>
</dbReference>
<dbReference type="SUPFAM" id="SSF55785">
    <property type="entry name" value="PYP-like sensor domain (PAS domain)"/>
    <property type="match status" value="1"/>
</dbReference>
<dbReference type="CDD" id="cd19410">
    <property type="entry name" value="HK9-like_sensor"/>
    <property type="match status" value="1"/>
</dbReference>
<feature type="domain" description="PAS" evidence="11">
    <location>
        <begin position="226"/>
        <end position="268"/>
    </location>
</feature>
<dbReference type="InterPro" id="IPR001789">
    <property type="entry name" value="Sig_transdc_resp-reg_receiver"/>
</dbReference>
<keyword evidence="13" id="KW-1185">Reference proteome</keyword>
<dbReference type="PROSITE" id="PS50110">
    <property type="entry name" value="RESPONSE_REGULATORY"/>
    <property type="match status" value="2"/>
</dbReference>
<dbReference type="Pfam" id="PF13426">
    <property type="entry name" value="PAS_9"/>
    <property type="match status" value="1"/>
</dbReference>
<dbReference type="CDD" id="cd00075">
    <property type="entry name" value="HATPase"/>
    <property type="match status" value="1"/>
</dbReference>
<feature type="domain" description="Histidine kinase" evidence="9">
    <location>
        <begin position="355"/>
        <end position="577"/>
    </location>
</feature>
<evidence type="ECO:0000259" key="9">
    <source>
        <dbReference type="PROSITE" id="PS50109"/>
    </source>
</evidence>
<evidence type="ECO:0000256" key="3">
    <source>
        <dbReference type="ARBA" id="ARBA00022553"/>
    </source>
</evidence>
<comment type="caution">
    <text evidence="7">Lacks conserved residue(s) required for the propagation of feature annotation.</text>
</comment>
<evidence type="ECO:0000259" key="10">
    <source>
        <dbReference type="PROSITE" id="PS50110"/>
    </source>
</evidence>
<dbReference type="Pfam" id="PF00072">
    <property type="entry name" value="Response_reg"/>
    <property type="match status" value="1"/>
</dbReference>
<dbReference type="SMART" id="SM00091">
    <property type="entry name" value="PAS"/>
    <property type="match status" value="1"/>
</dbReference>